<accession>A0A2M7Q6G9</accession>
<comment type="caution">
    <text evidence="2">The sequence shown here is derived from an EMBL/GenBank/DDBJ whole genome shotgun (WGS) entry which is preliminary data.</text>
</comment>
<keyword evidence="1" id="KW-0472">Membrane</keyword>
<dbReference type="AlphaFoldDB" id="A0A2M7Q6G9"/>
<protein>
    <submittedName>
        <fullName evidence="2">Uncharacterized protein</fullName>
    </submittedName>
</protein>
<organism evidence="2 3">
    <name type="scientific">Candidatus Wolfebacteria bacterium CG_4_10_14_0_8_um_filter_39_64</name>
    <dbReference type="NCBI Taxonomy" id="1975063"/>
    <lineage>
        <taxon>Bacteria</taxon>
        <taxon>Candidatus Wolfeibacteriota</taxon>
    </lineage>
</organism>
<reference evidence="3" key="1">
    <citation type="submission" date="2017-09" db="EMBL/GenBank/DDBJ databases">
        <title>Depth-based differentiation of microbial function through sediment-hosted aquifers and enrichment of novel symbionts in the deep terrestrial subsurface.</title>
        <authorList>
            <person name="Probst A.J."/>
            <person name="Ladd B."/>
            <person name="Jarett J.K."/>
            <person name="Geller-Mcgrath D.E."/>
            <person name="Sieber C.M.K."/>
            <person name="Emerson J.B."/>
            <person name="Anantharaman K."/>
            <person name="Thomas B.C."/>
            <person name="Malmstrom R."/>
            <person name="Stieglmeier M."/>
            <person name="Klingl A."/>
            <person name="Woyke T."/>
            <person name="Ryan C.M."/>
            <person name="Banfield J.F."/>
        </authorList>
    </citation>
    <scope>NUCLEOTIDE SEQUENCE [LARGE SCALE GENOMIC DNA]</scope>
</reference>
<dbReference type="Proteomes" id="UP000228730">
    <property type="component" value="Unassembled WGS sequence"/>
</dbReference>
<keyword evidence="1" id="KW-0812">Transmembrane</keyword>
<keyword evidence="1" id="KW-1133">Transmembrane helix</keyword>
<gene>
    <name evidence="2" type="ORF">COY97_01065</name>
</gene>
<evidence type="ECO:0000313" key="2">
    <source>
        <dbReference type="EMBL" id="PIY59026.1"/>
    </source>
</evidence>
<dbReference type="EMBL" id="PFKY01000037">
    <property type="protein sequence ID" value="PIY59026.1"/>
    <property type="molecule type" value="Genomic_DNA"/>
</dbReference>
<evidence type="ECO:0000256" key="1">
    <source>
        <dbReference type="SAM" id="Phobius"/>
    </source>
</evidence>
<evidence type="ECO:0000313" key="3">
    <source>
        <dbReference type="Proteomes" id="UP000228730"/>
    </source>
</evidence>
<proteinExistence type="predicted"/>
<sequence length="66" mass="7464">MKLKVKQDTLFIVIGILLLLSVAGFVIYSINFLLKNTGEALDQESLKAKEITRFNLEELKKLGIIK</sequence>
<name>A0A2M7Q6G9_9BACT</name>
<feature type="transmembrane region" description="Helical" evidence="1">
    <location>
        <begin position="12"/>
        <end position="34"/>
    </location>
</feature>